<dbReference type="GeneID" id="85375962"/>
<evidence type="ECO:0000256" key="1">
    <source>
        <dbReference type="SAM" id="MobiDB-lite"/>
    </source>
</evidence>
<sequence length="114" mass="12208">MLLPTRFLFGRDQSKAEGVSEAASVVPAPALLLKGLLASLDTIYLTFDSFLSSRTISAPCVPTHFVAMLSNHGSREESKESLERETGGPRGGAEAWAGLLPSTFSERLGPTWIT</sequence>
<name>A0ABQ9SIG0_9PEZI</name>
<keyword evidence="3" id="KW-1185">Reference proteome</keyword>
<comment type="caution">
    <text evidence="2">The sequence shown here is derived from an EMBL/GenBank/DDBJ whole genome shotgun (WGS) entry which is preliminary data.</text>
</comment>
<dbReference type="Proteomes" id="UP001241169">
    <property type="component" value="Unassembled WGS sequence"/>
</dbReference>
<gene>
    <name evidence="2" type="ORF">CPAR01_07794</name>
</gene>
<dbReference type="EMBL" id="MOPA01000006">
    <property type="protein sequence ID" value="KAK1537681.1"/>
    <property type="molecule type" value="Genomic_DNA"/>
</dbReference>
<proteinExistence type="predicted"/>
<protein>
    <submittedName>
        <fullName evidence="2">Uncharacterized protein</fullName>
    </submittedName>
</protein>
<reference evidence="2 3" key="1">
    <citation type="submission" date="2016-10" db="EMBL/GenBank/DDBJ databases">
        <title>The genome sequence of Colletotrichum fioriniae PJ7.</title>
        <authorList>
            <person name="Baroncelli R."/>
        </authorList>
    </citation>
    <scope>NUCLEOTIDE SEQUENCE [LARGE SCALE GENOMIC DNA]</scope>
    <source>
        <strain evidence="2 3">IMI 384185</strain>
    </source>
</reference>
<evidence type="ECO:0000313" key="2">
    <source>
        <dbReference type="EMBL" id="KAK1537681.1"/>
    </source>
</evidence>
<dbReference type="RefSeq" id="XP_060348433.1">
    <property type="nucleotide sequence ID" value="XM_060492063.1"/>
</dbReference>
<feature type="region of interest" description="Disordered" evidence="1">
    <location>
        <begin position="72"/>
        <end position="96"/>
    </location>
</feature>
<accession>A0ABQ9SIG0</accession>
<evidence type="ECO:0000313" key="3">
    <source>
        <dbReference type="Proteomes" id="UP001241169"/>
    </source>
</evidence>
<feature type="compositionally biased region" description="Basic and acidic residues" evidence="1">
    <location>
        <begin position="73"/>
        <end position="87"/>
    </location>
</feature>
<organism evidence="2 3">
    <name type="scientific">Colletotrichum paranaense</name>
    <dbReference type="NCBI Taxonomy" id="1914294"/>
    <lineage>
        <taxon>Eukaryota</taxon>
        <taxon>Fungi</taxon>
        <taxon>Dikarya</taxon>
        <taxon>Ascomycota</taxon>
        <taxon>Pezizomycotina</taxon>
        <taxon>Sordariomycetes</taxon>
        <taxon>Hypocreomycetidae</taxon>
        <taxon>Glomerellales</taxon>
        <taxon>Glomerellaceae</taxon>
        <taxon>Colletotrichum</taxon>
        <taxon>Colletotrichum acutatum species complex</taxon>
    </lineage>
</organism>